<feature type="binding site" evidence="8">
    <location>
        <begin position="332"/>
        <end position="339"/>
    </location>
    <ligand>
        <name>ATP</name>
        <dbReference type="ChEBI" id="CHEBI:30616"/>
    </ligand>
</feature>
<dbReference type="GO" id="GO:0016887">
    <property type="term" value="F:ATP hydrolysis activity"/>
    <property type="evidence" value="ECO:0007669"/>
    <property type="project" value="InterPro"/>
</dbReference>
<dbReference type="PANTHER" id="PTHR48466:SF2">
    <property type="entry name" value="OS10G0509000 PROTEIN"/>
    <property type="match status" value="1"/>
</dbReference>
<dbReference type="Pfam" id="PF00488">
    <property type="entry name" value="MutS_V"/>
    <property type="match status" value="1"/>
</dbReference>
<dbReference type="PROSITE" id="PS00486">
    <property type="entry name" value="DNA_MISMATCH_REPAIR_2"/>
    <property type="match status" value="1"/>
</dbReference>
<dbReference type="SMART" id="SM00463">
    <property type="entry name" value="SMR"/>
    <property type="match status" value="1"/>
</dbReference>
<dbReference type="NCBIfam" id="TIGR01069">
    <property type="entry name" value="mutS2"/>
    <property type="match status" value="1"/>
</dbReference>
<dbReference type="InterPro" id="IPR005747">
    <property type="entry name" value="MutS2"/>
</dbReference>
<comment type="similarity">
    <text evidence="8">Belongs to the DNA mismatch repair MutS family. MutS2 subfamily.</text>
</comment>
<keyword evidence="1 8" id="KW-0540">Nuclease</keyword>
<dbReference type="SUPFAM" id="SSF160443">
    <property type="entry name" value="SMR domain-like"/>
    <property type="match status" value="1"/>
</dbReference>
<dbReference type="AlphaFoldDB" id="A0A9D0ZKH5"/>
<evidence type="ECO:0000256" key="4">
    <source>
        <dbReference type="ARBA" id="ARBA00022801"/>
    </source>
</evidence>
<dbReference type="FunFam" id="3.40.50.300:FF:000830">
    <property type="entry name" value="Endonuclease MutS2"/>
    <property type="match status" value="1"/>
</dbReference>
<dbReference type="InterPro" id="IPR007696">
    <property type="entry name" value="DNA_mismatch_repair_MutS_core"/>
</dbReference>
<dbReference type="GO" id="GO:0005524">
    <property type="term" value="F:ATP binding"/>
    <property type="evidence" value="ECO:0007669"/>
    <property type="project" value="UniProtKB-UniRule"/>
</dbReference>
<comment type="function">
    <text evidence="8">Acts as a ribosome collision sensor, splitting the ribosome into its 2 subunits. Detects stalled/collided 70S ribosomes which it binds and splits by an ATP-hydrolysis driven conformational change. Acts upstream of the ribosome quality control system (RQC), a ribosome-associated complex that mediates the extraction of incompletely synthesized nascent chains from stalled ribosomes and their subsequent degradation. Probably generates substrates for RQC.</text>
</comment>
<feature type="domain" description="Smr" evidence="11">
    <location>
        <begin position="707"/>
        <end position="782"/>
    </location>
</feature>
<evidence type="ECO:0000256" key="3">
    <source>
        <dbReference type="ARBA" id="ARBA00022741"/>
    </source>
</evidence>
<dbReference type="GO" id="GO:0004519">
    <property type="term" value="F:endonuclease activity"/>
    <property type="evidence" value="ECO:0007669"/>
    <property type="project" value="UniProtKB-UniRule"/>
</dbReference>
<protein>
    <recommendedName>
        <fullName evidence="8">Endonuclease MutS2</fullName>
        <ecNumber evidence="8">3.1.-.-</ecNumber>
    </recommendedName>
    <alternativeName>
        <fullName evidence="8">Ribosome-associated protein quality control-upstream factor</fullName>
        <shortName evidence="8">RQC-upstream factor</shortName>
        <shortName evidence="8">RqcU</shortName>
        <ecNumber evidence="8">3.6.4.-</ecNumber>
    </alternativeName>
</protein>
<keyword evidence="8 12" id="KW-0255">Endonuclease</keyword>
<dbReference type="Proteomes" id="UP000824260">
    <property type="component" value="Unassembled WGS sequence"/>
</dbReference>
<feature type="region of interest" description="Disordered" evidence="10">
    <location>
        <begin position="680"/>
        <end position="700"/>
    </location>
</feature>
<proteinExistence type="inferred from homology"/>
<dbReference type="Gene3D" id="3.30.1370.110">
    <property type="match status" value="1"/>
</dbReference>
<dbReference type="PIRSF" id="PIRSF005814">
    <property type="entry name" value="MutS_YshD"/>
    <property type="match status" value="1"/>
</dbReference>
<evidence type="ECO:0000256" key="7">
    <source>
        <dbReference type="ARBA" id="ARBA00023125"/>
    </source>
</evidence>
<feature type="coiled-coil region" evidence="9">
    <location>
        <begin position="530"/>
        <end position="597"/>
    </location>
</feature>
<evidence type="ECO:0000256" key="1">
    <source>
        <dbReference type="ARBA" id="ARBA00022722"/>
    </source>
</evidence>
<evidence type="ECO:0000313" key="12">
    <source>
        <dbReference type="EMBL" id="HIQ82227.1"/>
    </source>
</evidence>
<dbReference type="EMBL" id="DVFZ01000037">
    <property type="protein sequence ID" value="HIQ82227.1"/>
    <property type="molecule type" value="Genomic_DNA"/>
</dbReference>
<comment type="caution">
    <text evidence="12">The sequence shown here is derived from an EMBL/GenBank/DDBJ whole genome shotgun (WGS) entry which is preliminary data.</text>
</comment>
<dbReference type="GO" id="GO:0043023">
    <property type="term" value="F:ribosomal large subunit binding"/>
    <property type="evidence" value="ECO:0007669"/>
    <property type="project" value="UniProtKB-UniRule"/>
</dbReference>
<evidence type="ECO:0000256" key="9">
    <source>
        <dbReference type="SAM" id="Coils"/>
    </source>
</evidence>
<dbReference type="HAMAP" id="MF_00092">
    <property type="entry name" value="MutS2"/>
    <property type="match status" value="1"/>
</dbReference>
<dbReference type="InterPro" id="IPR000432">
    <property type="entry name" value="DNA_mismatch_repair_MutS_C"/>
</dbReference>
<dbReference type="PANTHER" id="PTHR48466">
    <property type="entry name" value="OS10G0509000 PROTEIN-RELATED"/>
    <property type="match status" value="1"/>
</dbReference>
<evidence type="ECO:0000256" key="8">
    <source>
        <dbReference type="HAMAP-Rule" id="MF_00092"/>
    </source>
</evidence>
<dbReference type="GO" id="GO:0019843">
    <property type="term" value="F:rRNA binding"/>
    <property type="evidence" value="ECO:0007669"/>
    <property type="project" value="UniProtKB-UniRule"/>
</dbReference>
<evidence type="ECO:0000256" key="2">
    <source>
        <dbReference type="ARBA" id="ARBA00022730"/>
    </source>
</evidence>
<dbReference type="GO" id="GO:0045910">
    <property type="term" value="P:negative regulation of DNA recombination"/>
    <property type="evidence" value="ECO:0007669"/>
    <property type="project" value="InterPro"/>
</dbReference>
<dbReference type="InterPro" id="IPR036187">
    <property type="entry name" value="DNA_mismatch_repair_MutS_sf"/>
</dbReference>
<evidence type="ECO:0000313" key="13">
    <source>
        <dbReference type="Proteomes" id="UP000824260"/>
    </source>
</evidence>
<evidence type="ECO:0000256" key="5">
    <source>
        <dbReference type="ARBA" id="ARBA00022840"/>
    </source>
</evidence>
<dbReference type="SMART" id="SM00533">
    <property type="entry name" value="MUTSd"/>
    <property type="match status" value="1"/>
</dbReference>
<dbReference type="Gene3D" id="3.40.50.300">
    <property type="entry name" value="P-loop containing nucleotide triphosphate hydrolases"/>
    <property type="match status" value="1"/>
</dbReference>
<evidence type="ECO:0000256" key="10">
    <source>
        <dbReference type="SAM" id="MobiDB-lite"/>
    </source>
</evidence>
<dbReference type="SMART" id="SM00534">
    <property type="entry name" value="MUTSac"/>
    <property type="match status" value="1"/>
</dbReference>
<keyword evidence="5 8" id="KW-0067">ATP-binding</keyword>
<dbReference type="GO" id="GO:0030983">
    <property type="term" value="F:mismatched DNA binding"/>
    <property type="evidence" value="ECO:0007669"/>
    <property type="project" value="InterPro"/>
</dbReference>
<dbReference type="CDD" id="cd03280">
    <property type="entry name" value="ABC_MutS2"/>
    <property type="match status" value="1"/>
</dbReference>
<dbReference type="Pfam" id="PF01713">
    <property type="entry name" value="Smr"/>
    <property type="match status" value="1"/>
</dbReference>
<keyword evidence="6 8" id="KW-0694">RNA-binding</keyword>
<dbReference type="InterPro" id="IPR036063">
    <property type="entry name" value="Smr_dom_sf"/>
</dbReference>
<dbReference type="GO" id="GO:0006298">
    <property type="term" value="P:mismatch repair"/>
    <property type="evidence" value="ECO:0007669"/>
    <property type="project" value="InterPro"/>
</dbReference>
<gene>
    <name evidence="8" type="primary">mutS2</name>
    <name evidence="8" type="synonym">rqcU</name>
    <name evidence="12" type="ORF">IAA52_03910</name>
</gene>
<dbReference type="GO" id="GO:0140664">
    <property type="term" value="F:ATP-dependent DNA damage sensor activity"/>
    <property type="evidence" value="ECO:0007669"/>
    <property type="project" value="InterPro"/>
</dbReference>
<accession>A0A9D0ZKH5</accession>
<dbReference type="EC" id="3.1.-.-" evidence="8"/>
<dbReference type="Pfam" id="PF20297">
    <property type="entry name" value="MSSS"/>
    <property type="match status" value="1"/>
</dbReference>
<dbReference type="PROSITE" id="PS50828">
    <property type="entry name" value="SMR"/>
    <property type="match status" value="1"/>
</dbReference>
<keyword evidence="3 8" id="KW-0547">Nucleotide-binding</keyword>
<dbReference type="InterPro" id="IPR045076">
    <property type="entry name" value="MutS"/>
</dbReference>
<keyword evidence="9" id="KW-0175">Coiled coil</keyword>
<keyword evidence="2 8" id="KW-0699">rRNA-binding</keyword>
<keyword evidence="7 8" id="KW-0238">DNA-binding</keyword>
<dbReference type="SUPFAM" id="SSF52540">
    <property type="entry name" value="P-loop containing nucleoside triphosphate hydrolases"/>
    <property type="match status" value="1"/>
</dbReference>
<comment type="function">
    <text evidence="8">Endonuclease that is involved in the suppression of homologous recombination and thus may have a key role in the control of bacterial genetic diversity.</text>
</comment>
<dbReference type="SUPFAM" id="SSF48334">
    <property type="entry name" value="DNA repair protein MutS, domain III"/>
    <property type="match status" value="1"/>
</dbReference>
<comment type="subunit">
    <text evidence="8">Homodimer. Binds to stalled ribosomes, contacting rRNA.</text>
</comment>
<evidence type="ECO:0000259" key="11">
    <source>
        <dbReference type="PROSITE" id="PS50828"/>
    </source>
</evidence>
<dbReference type="InterPro" id="IPR027417">
    <property type="entry name" value="P-loop_NTPase"/>
</dbReference>
<name>A0A9D0ZKH5_9FIRM</name>
<dbReference type="GO" id="GO:0072344">
    <property type="term" value="P:rescue of stalled ribosome"/>
    <property type="evidence" value="ECO:0007669"/>
    <property type="project" value="UniProtKB-UniRule"/>
</dbReference>
<reference evidence="12" key="2">
    <citation type="journal article" date="2021" name="PeerJ">
        <title>Extensive microbial diversity within the chicken gut microbiome revealed by metagenomics and culture.</title>
        <authorList>
            <person name="Gilroy R."/>
            <person name="Ravi A."/>
            <person name="Getino M."/>
            <person name="Pursley I."/>
            <person name="Horton D.L."/>
            <person name="Alikhan N.F."/>
            <person name="Baker D."/>
            <person name="Gharbi K."/>
            <person name="Hall N."/>
            <person name="Watson M."/>
            <person name="Adriaenssens E.M."/>
            <person name="Foster-Nyarko E."/>
            <person name="Jarju S."/>
            <person name="Secka A."/>
            <person name="Antonio M."/>
            <person name="Oren A."/>
            <person name="Chaudhuri R.R."/>
            <person name="La Ragione R."/>
            <person name="Hildebrand F."/>
            <person name="Pallen M.J."/>
        </authorList>
    </citation>
    <scope>NUCLEOTIDE SEQUENCE</scope>
    <source>
        <strain evidence="12">ChiSjej6B24-2974</strain>
    </source>
</reference>
<organism evidence="12 13">
    <name type="scientific">Candidatus Pullichristensenella stercorigallinarum</name>
    <dbReference type="NCBI Taxonomy" id="2840909"/>
    <lineage>
        <taxon>Bacteria</taxon>
        <taxon>Bacillati</taxon>
        <taxon>Bacillota</taxon>
        <taxon>Clostridia</taxon>
        <taxon>Candidatus Pullichristensenella</taxon>
    </lineage>
</organism>
<keyword evidence="4 8" id="KW-0378">Hydrolase</keyword>
<reference evidence="12" key="1">
    <citation type="submission" date="2020-10" db="EMBL/GenBank/DDBJ databases">
        <authorList>
            <person name="Gilroy R."/>
        </authorList>
    </citation>
    <scope>NUCLEOTIDE SEQUENCE</scope>
    <source>
        <strain evidence="12">ChiSjej6B24-2974</strain>
    </source>
</reference>
<dbReference type="EC" id="3.6.4.-" evidence="8"/>
<dbReference type="InterPro" id="IPR002625">
    <property type="entry name" value="Smr_dom"/>
</dbReference>
<dbReference type="InterPro" id="IPR046893">
    <property type="entry name" value="MSSS"/>
</dbReference>
<sequence length="782" mass="86110">MQERNLRVLEYPKILDRLAGLAMTEPGKAAARALRPSGDLAEVRRLQRETEEALSAYAYHGGSPMAYFSDVSEYLQLAKVGSTLSMKALLTIAEGLRAARTVRSALVSDREDTRTLSQIASELATNRSLEEEIFNAILSEEEMADRASPELYDIRRRLRALNDKVRERLNAIIRSSSMQKYLQDAIITMRNGRYVIPVRADSRQFVPGLVHDQSGSGSTLFVEPAAVVEAGNDIKQWTLKERQEIDRILSEFTDRVAPDADLYRHNIEVLANLDMIFARAALAREMRAAPPKINEEGRVNLMRARHPLIDPEKVVPSTLWMGGDFTTLVITGPNTGGKTVTLKTVGLLSLMAQSGLQIPAAYGSELPVFDEVFADIGDEQSIEQSLSTFSSHMTNIVAILQAVTPKSLALFDELGAGTDPTEGAALAMAILEHLLSMKVTTLATTHYSELKAFALSTPGVENASVEFNVETLRPTYRLSIGVPGKSNAFEISRKLGLPDFLIQKAGEHLTRDQIRFEDVIAGAEYHRQIAEKERRLAEEAHLETQKLRDEAERLQKQIEGRRETEIKKAKEEARRILQKAQREAEQVISELKRKSAATVKEHELHNLRAQLQSAVDANAETIRPAQEGGEAPQGIKPGDALLLVNLNTRGEALTAPDAKGELTVQAGAIKLKVNVRDVRRAAPEKPAKKRPSASAASFAPRAVETECDVRGMTLEEAILAVDMFLDGAALNRLKQVYIIHGKGTGVLRAGIQKHLKGHPSVSEFRLGRYGEGEDGVTVVTLK</sequence>
<evidence type="ECO:0000256" key="6">
    <source>
        <dbReference type="ARBA" id="ARBA00022884"/>
    </source>
</evidence>